<dbReference type="EMBL" id="JARAWC010000002">
    <property type="protein sequence ID" value="MDX2958726.1"/>
    <property type="molecule type" value="Genomic_DNA"/>
</dbReference>
<dbReference type="Gene3D" id="3.30.110.170">
    <property type="entry name" value="Protein of unknown function (DUF541), domain 1"/>
    <property type="match status" value="1"/>
</dbReference>
<keyword evidence="3" id="KW-1185">Reference proteome</keyword>
<accession>A0AAP6B5U8</accession>
<evidence type="ECO:0000313" key="4">
    <source>
        <dbReference type="Proteomes" id="UP001282288"/>
    </source>
</evidence>
<protein>
    <submittedName>
        <fullName evidence="1">SIMPL domain-containing protein</fullName>
    </submittedName>
</protein>
<reference evidence="1 3" key="1">
    <citation type="journal article" date="2023" name="Microb. Genom.">
        <title>Mesoterricola silvestris gen. nov., sp. nov., Mesoterricola sediminis sp. nov., Geothrix oryzae sp. nov., Geothrix edaphica sp. nov., Geothrix rubra sp. nov., and Geothrix limicola sp. nov., six novel members of Acidobacteriota isolated from soils.</title>
        <authorList>
            <person name="Weisberg A.J."/>
            <person name="Pearce E."/>
            <person name="Kramer C.G."/>
            <person name="Chang J.H."/>
            <person name="Clarke C.R."/>
        </authorList>
    </citation>
    <scope>NUCLEOTIDE SEQUENCE</scope>
    <source>
        <strain evidence="2 3">NB05-1H</strain>
        <strain evidence="1">NRRL_B-16521</strain>
    </source>
</reference>
<dbReference type="EMBL" id="JARAWP010000005">
    <property type="protein sequence ID" value="MDX3018164.1"/>
    <property type="molecule type" value="Genomic_DNA"/>
</dbReference>
<dbReference type="RefSeq" id="WP_010356552.1">
    <property type="nucleotide sequence ID" value="NZ_BCMK01000047.1"/>
</dbReference>
<dbReference type="AlphaFoldDB" id="A0AAP6B5U8"/>
<evidence type="ECO:0000313" key="3">
    <source>
        <dbReference type="Proteomes" id="UP001272987"/>
    </source>
</evidence>
<dbReference type="GO" id="GO:0006974">
    <property type="term" value="P:DNA damage response"/>
    <property type="evidence" value="ECO:0007669"/>
    <property type="project" value="TreeGrafter"/>
</dbReference>
<dbReference type="PANTHER" id="PTHR34387">
    <property type="entry name" value="SLR1258 PROTEIN"/>
    <property type="match status" value="1"/>
</dbReference>
<name>A0AAP6B5U8_9ACTN</name>
<proteinExistence type="predicted"/>
<dbReference type="InterPro" id="IPR007497">
    <property type="entry name" value="SIMPL/DUF541"/>
</dbReference>
<evidence type="ECO:0000313" key="2">
    <source>
        <dbReference type="EMBL" id="MDX3018164.1"/>
    </source>
</evidence>
<dbReference type="PANTHER" id="PTHR34387:SF1">
    <property type="entry name" value="PERIPLASMIC IMMUNOGENIC PROTEIN"/>
    <property type="match status" value="1"/>
</dbReference>
<dbReference type="Proteomes" id="UP001272987">
    <property type="component" value="Unassembled WGS sequence"/>
</dbReference>
<dbReference type="InterPro" id="IPR052022">
    <property type="entry name" value="26kDa_periplasmic_antigen"/>
</dbReference>
<dbReference type="Gene3D" id="3.30.70.2970">
    <property type="entry name" value="Protein of unknown function (DUF541), domain 2"/>
    <property type="match status" value="1"/>
</dbReference>
<comment type="caution">
    <text evidence="1">The sequence shown here is derived from an EMBL/GenBank/DDBJ whole genome shotgun (WGS) entry which is preliminary data.</text>
</comment>
<sequence length="223" mass="23770">MTNGTAEAPLLTVRGEAGIETDPEVARVGVSVGAEGLDRRQVLDDLTRANTLALDLITSYGDAVERVSTGGLSVAPAFVLDDRGQVMGYQGRVHIGVRVTDFTALGELVTRLAELDLISVDGPSWELRHDSPVPGEVRRAAVREAVRRAREYADALGTTLAALLELSDEGGRAARPRAEAAFAQRTRSVSLGQPAPLDLELPQLWVEAAVIARFTLRPPALDA</sequence>
<dbReference type="Pfam" id="PF04402">
    <property type="entry name" value="SIMPL"/>
    <property type="match status" value="1"/>
</dbReference>
<dbReference type="Proteomes" id="UP001282288">
    <property type="component" value="Unassembled WGS sequence"/>
</dbReference>
<evidence type="ECO:0000313" key="1">
    <source>
        <dbReference type="EMBL" id="MDX2958726.1"/>
    </source>
</evidence>
<gene>
    <name evidence="1" type="ORF">PV399_03190</name>
    <name evidence="2" type="ORF">PV666_09740</name>
</gene>
<organism evidence="1 4">
    <name type="scientific">Streptomyces acidiscabies</name>
    <dbReference type="NCBI Taxonomy" id="42234"/>
    <lineage>
        <taxon>Bacteria</taxon>
        <taxon>Bacillati</taxon>
        <taxon>Actinomycetota</taxon>
        <taxon>Actinomycetes</taxon>
        <taxon>Kitasatosporales</taxon>
        <taxon>Streptomycetaceae</taxon>
        <taxon>Streptomyces</taxon>
    </lineage>
</organism>
<dbReference type="GeneID" id="69806964"/>